<dbReference type="GO" id="GO:0009116">
    <property type="term" value="P:nucleoside metabolic process"/>
    <property type="evidence" value="ECO:0007669"/>
    <property type="project" value="InterPro"/>
</dbReference>
<dbReference type="InterPro" id="IPR056681">
    <property type="entry name" value="DUF7779"/>
</dbReference>
<dbReference type="Pfam" id="PF25000">
    <property type="entry name" value="DUF7779"/>
    <property type="match status" value="1"/>
</dbReference>
<feature type="domain" description="DUF7779" evidence="2">
    <location>
        <begin position="691"/>
        <end position="775"/>
    </location>
</feature>
<dbReference type="SUPFAM" id="SSF52540">
    <property type="entry name" value="P-loop containing nucleoside triphosphate hydrolases"/>
    <property type="match status" value="1"/>
</dbReference>
<keyword evidence="1" id="KW-0802">TPR repeat</keyword>
<dbReference type="EMBL" id="JAUEPP010000001">
    <property type="protein sequence ID" value="KAK3354737.1"/>
    <property type="molecule type" value="Genomic_DNA"/>
</dbReference>
<gene>
    <name evidence="3" type="ORF">B0H65DRAFT_514763</name>
</gene>
<dbReference type="PANTHER" id="PTHR46082">
    <property type="entry name" value="ATP/GTP-BINDING PROTEIN-RELATED"/>
    <property type="match status" value="1"/>
</dbReference>
<dbReference type="PANTHER" id="PTHR46082:SF6">
    <property type="entry name" value="AAA+ ATPASE DOMAIN-CONTAINING PROTEIN-RELATED"/>
    <property type="match status" value="1"/>
</dbReference>
<feature type="repeat" description="TPR" evidence="1">
    <location>
        <begin position="1177"/>
        <end position="1210"/>
    </location>
</feature>
<dbReference type="PRINTS" id="PR00381">
    <property type="entry name" value="KINESINLIGHT"/>
</dbReference>
<dbReference type="Pfam" id="PF13424">
    <property type="entry name" value="TPR_12"/>
    <property type="match status" value="4"/>
</dbReference>
<evidence type="ECO:0000256" key="1">
    <source>
        <dbReference type="PROSITE-ProRule" id="PRU00339"/>
    </source>
</evidence>
<evidence type="ECO:0000259" key="2">
    <source>
        <dbReference type="Pfam" id="PF25000"/>
    </source>
</evidence>
<dbReference type="SUPFAM" id="SSF53167">
    <property type="entry name" value="Purine and uridine phosphorylases"/>
    <property type="match status" value="1"/>
</dbReference>
<comment type="caution">
    <text evidence="3">The sequence shown here is derived from an EMBL/GenBank/DDBJ whole genome shotgun (WGS) entry which is preliminary data.</text>
</comment>
<dbReference type="InterPro" id="IPR027417">
    <property type="entry name" value="P-loop_NTPase"/>
</dbReference>
<dbReference type="SMART" id="SM00028">
    <property type="entry name" value="TPR"/>
    <property type="match status" value="10"/>
</dbReference>
<dbReference type="InterPro" id="IPR035994">
    <property type="entry name" value="Nucleoside_phosphorylase_sf"/>
</dbReference>
<sequence length="1291" mass="144217">MGDDLKYAAPASKNGFEIAILCALPKERAAVLLLLDDLWDGKGSNRHRYARAEGDVNIYTHGRIGRFNVVIVLLDTMGKVPAAGAATAVRISYPNISLALIVGICAGVPFPKKSQEVILGDIVVSNILIHRDFGRQYSDRFKAKVEAEDVYGRPNKNIRSLLRSLGDDGCPEVEEQAAEYLRQLQEKNDTDPKQETGKYKYPGVDKDKLFGDAYEHKHHDPTLDCGCCTQGSTCEGSREIECDELGCDDNLLVPRQRLTRHRAQGSTPLPQIHIGRMGSGDSVIRSAQHRNALAAEGVIGIEMEGAGAWDELPSIVIKGVCDYADSHKSKMWQDYAAATAASVAKAVLDEYPGSGRVSGDTHGPQEAMNPLVDSARHQEMQQMSEKDQQCLKDLRITNPRHDKTRIEQTKGGHYRVKFSLRGMPRSNNFVPRPSDITDIEKSLLPHHPKKQGCNVFVLHGLGGIGKTQLAVNFARQYQAAFSAIFWLDGTSEDSLKQSFASCAKRIPKDQIPENIRSPKTGDEVDLNDIVEHVQEWLAEDNNVDWLLIFDNVDLDHTQGEKPGAYDIRKYLRSDHGAVLITSRLSKLAQLGESKRIKRADPDLSKKIFEKWYGKELMMDDDAQELLRLLAGLPLALAQAAAFIGDLNLSVAEYIRLYKQQWGKLFRNTNSGLLDYDNRSVMTTWTISFNKIEARDKNAGNLLRLWAFLDNREMWHSLLQVARNNQEQWPGWLRDIAREKVEFLNAAGLLLRYSMIEARESEQSSYSMHPVVHEWISHIQDDDGKRVFLRLAVMLIGFSVPDRTTKNYWVLQRRLLPHAERCSWWMGELEGGECNMEDITIGHATHSLGNLYVTQGRLKEAEAMYQRALEGKEKALGPDHTSTLNTVNNLGSLYADQGRLEEAKAMYQRALEGKEKALGPDHTSTLDTVNNLGLLYKTQGRLKEAEMMYQRALEGYKKALGPDHTSTLNTVNNLGSLYADQGRLKEAEVMYQRALEGKEKALGPDHTSTLDTVNNLGLLYKTQGRLKEAEMMYQRALEGYKKALGPDHTSTLNTVNNLGSLYADQGRLKEAEVMYQRALEGKEKALGPDHTSTLGIVHNLGLLYVTQGRLKEAEMMYQRALEGYKKALGPDHTSTLNTVNNLGSLYADQGRLEEAKAMYQRALEGKEKALGPDHTSTLDTVNNLGLLYKTQGRLKEAEMMYQRALEGYKKALGPDHTSTLNTVNNLGNLYADQGRLKEAEVMYQRALSGYSAALGSSHAKSLLVIKNIGSLQLAKGSLSLQELIVKFANIYN</sequence>
<dbReference type="SUPFAM" id="SSF48452">
    <property type="entry name" value="TPR-like"/>
    <property type="match status" value="1"/>
</dbReference>
<protein>
    <recommendedName>
        <fullName evidence="2">DUF7779 domain-containing protein</fullName>
    </recommendedName>
</protein>
<feature type="repeat" description="TPR" evidence="1">
    <location>
        <begin position="967"/>
        <end position="1000"/>
    </location>
</feature>
<feature type="repeat" description="TPR" evidence="1">
    <location>
        <begin position="925"/>
        <end position="958"/>
    </location>
</feature>
<evidence type="ECO:0000313" key="4">
    <source>
        <dbReference type="Proteomes" id="UP001278500"/>
    </source>
</evidence>
<dbReference type="PROSITE" id="PS50005">
    <property type="entry name" value="TPR"/>
    <property type="match status" value="8"/>
</dbReference>
<name>A0AAE0JN86_9PEZI</name>
<feature type="repeat" description="TPR" evidence="1">
    <location>
        <begin position="1135"/>
        <end position="1168"/>
    </location>
</feature>
<dbReference type="Proteomes" id="UP001278500">
    <property type="component" value="Unassembled WGS sequence"/>
</dbReference>
<dbReference type="Gene3D" id="1.25.40.10">
    <property type="entry name" value="Tetratricopeptide repeat domain"/>
    <property type="match status" value="3"/>
</dbReference>
<dbReference type="InterPro" id="IPR019734">
    <property type="entry name" value="TPR_rpt"/>
</dbReference>
<dbReference type="GeneID" id="87865803"/>
<proteinExistence type="predicted"/>
<evidence type="ECO:0000313" key="3">
    <source>
        <dbReference type="EMBL" id="KAK3354737.1"/>
    </source>
</evidence>
<keyword evidence="4" id="KW-1185">Reference proteome</keyword>
<dbReference type="RefSeq" id="XP_062686115.1">
    <property type="nucleotide sequence ID" value="XM_062828649.1"/>
</dbReference>
<dbReference type="Gene3D" id="3.40.50.1580">
    <property type="entry name" value="Nucleoside phosphorylase domain"/>
    <property type="match status" value="1"/>
</dbReference>
<organism evidence="3 4">
    <name type="scientific">Neurospora tetraspora</name>
    <dbReference type="NCBI Taxonomy" id="94610"/>
    <lineage>
        <taxon>Eukaryota</taxon>
        <taxon>Fungi</taxon>
        <taxon>Dikarya</taxon>
        <taxon>Ascomycota</taxon>
        <taxon>Pezizomycotina</taxon>
        <taxon>Sordariomycetes</taxon>
        <taxon>Sordariomycetidae</taxon>
        <taxon>Sordariales</taxon>
        <taxon>Sordariaceae</taxon>
        <taxon>Neurospora</taxon>
    </lineage>
</organism>
<reference evidence="3" key="1">
    <citation type="journal article" date="2023" name="Mol. Phylogenet. Evol.">
        <title>Genome-scale phylogeny and comparative genomics of the fungal order Sordariales.</title>
        <authorList>
            <person name="Hensen N."/>
            <person name="Bonometti L."/>
            <person name="Westerberg I."/>
            <person name="Brannstrom I.O."/>
            <person name="Guillou S."/>
            <person name="Cros-Aarteil S."/>
            <person name="Calhoun S."/>
            <person name="Haridas S."/>
            <person name="Kuo A."/>
            <person name="Mondo S."/>
            <person name="Pangilinan J."/>
            <person name="Riley R."/>
            <person name="LaButti K."/>
            <person name="Andreopoulos B."/>
            <person name="Lipzen A."/>
            <person name="Chen C."/>
            <person name="Yan M."/>
            <person name="Daum C."/>
            <person name="Ng V."/>
            <person name="Clum A."/>
            <person name="Steindorff A."/>
            <person name="Ohm R.A."/>
            <person name="Martin F."/>
            <person name="Silar P."/>
            <person name="Natvig D.O."/>
            <person name="Lalanne C."/>
            <person name="Gautier V."/>
            <person name="Ament-Velasquez S.L."/>
            <person name="Kruys A."/>
            <person name="Hutchinson M.I."/>
            <person name="Powell A.J."/>
            <person name="Barry K."/>
            <person name="Miller A.N."/>
            <person name="Grigoriev I.V."/>
            <person name="Debuchy R."/>
            <person name="Gladieux P."/>
            <person name="Hiltunen Thoren M."/>
            <person name="Johannesson H."/>
        </authorList>
    </citation>
    <scope>NUCLEOTIDE SEQUENCE</scope>
    <source>
        <strain evidence="3">CBS 560.94</strain>
    </source>
</reference>
<feature type="repeat" description="TPR" evidence="1">
    <location>
        <begin position="1051"/>
        <end position="1084"/>
    </location>
</feature>
<feature type="repeat" description="TPR" evidence="1">
    <location>
        <begin position="841"/>
        <end position="874"/>
    </location>
</feature>
<dbReference type="GO" id="GO:0003824">
    <property type="term" value="F:catalytic activity"/>
    <property type="evidence" value="ECO:0007669"/>
    <property type="project" value="InterPro"/>
</dbReference>
<feature type="repeat" description="TPR" evidence="1">
    <location>
        <begin position="883"/>
        <end position="916"/>
    </location>
</feature>
<dbReference type="Pfam" id="PF13374">
    <property type="entry name" value="TPR_10"/>
    <property type="match status" value="2"/>
</dbReference>
<reference evidence="3" key="2">
    <citation type="submission" date="2023-06" db="EMBL/GenBank/DDBJ databases">
        <authorList>
            <consortium name="Lawrence Berkeley National Laboratory"/>
            <person name="Haridas S."/>
            <person name="Hensen N."/>
            <person name="Bonometti L."/>
            <person name="Westerberg I."/>
            <person name="Brannstrom I.O."/>
            <person name="Guillou S."/>
            <person name="Cros-Aarteil S."/>
            <person name="Calhoun S."/>
            <person name="Kuo A."/>
            <person name="Mondo S."/>
            <person name="Pangilinan J."/>
            <person name="Riley R."/>
            <person name="Labutti K."/>
            <person name="Andreopoulos B."/>
            <person name="Lipzen A."/>
            <person name="Chen C."/>
            <person name="Yanf M."/>
            <person name="Daum C."/>
            <person name="Ng V."/>
            <person name="Clum A."/>
            <person name="Steindorff A."/>
            <person name="Ohm R."/>
            <person name="Martin F."/>
            <person name="Silar P."/>
            <person name="Natvig D."/>
            <person name="Lalanne C."/>
            <person name="Gautier V."/>
            <person name="Ament-Velasquez S.L."/>
            <person name="Kruys A."/>
            <person name="Hutchinson M.I."/>
            <person name="Powell A.J."/>
            <person name="Barry K."/>
            <person name="Miller A.N."/>
            <person name="Grigoriev I.V."/>
            <person name="Debuchy R."/>
            <person name="Gladieux P."/>
            <person name="Thoren M.H."/>
            <person name="Johannesson H."/>
        </authorList>
    </citation>
    <scope>NUCLEOTIDE SEQUENCE</scope>
    <source>
        <strain evidence="3">CBS 560.94</strain>
    </source>
</reference>
<dbReference type="Gene3D" id="3.40.50.300">
    <property type="entry name" value="P-loop containing nucleotide triphosphate hydrolases"/>
    <property type="match status" value="1"/>
</dbReference>
<accession>A0AAE0JN86</accession>
<feature type="repeat" description="TPR" evidence="1">
    <location>
        <begin position="1009"/>
        <end position="1042"/>
    </location>
</feature>
<dbReference type="InterPro" id="IPR053137">
    <property type="entry name" value="NLR-like"/>
</dbReference>
<dbReference type="InterPro" id="IPR011990">
    <property type="entry name" value="TPR-like_helical_dom_sf"/>
</dbReference>